<dbReference type="Gene3D" id="2.30.110.10">
    <property type="entry name" value="Electron Transport, Fmn-binding Protein, Chain A"/>
    <property type="match status" value="1"/>
</dbReference>
<keyword evidence="4" id="KW-1185">Reference proteome</keyword>
<dbReference type="GO" id="GO:0042602">
    <property type="term" value="F:riboflavin reductase (NADPH) activity"/>
    <property type="evidence" value="ECO:0007669"/>
    <property type="project" value="TreeGrafter"/>
</dbReference>
<dbReference type="Pfam" id="PF01613">
    <property type="entry name" value="Flavin_Reduct"/>
    <property type="match status" value="1"/>
</dbReference>
<dbReference type="SMART" id="SM00903">
    <property type="entry name" value="Flavin_Reduct"/>
    <property type="match status" value="1"/>
</dbReference>
<dbReference type="GO" id="GO:0006208">
    <property type="term" value="P:pyrimidine nucleobase catabolic process"/>
    <property type="evidence" value="ECO:0007669"/>
    <property type="project" value="TreeGrafter"/>
</dbReference>
<organism evidence="3 4">
    <name type="scientific">Aureimonas fodinaquatilis</name>
    <dbReference type="NCBI Taxonomy" id="2565783"/>
    <lineage>
        <taxon>Bacteria</taxon>
        <taxon>Pseudomonadati</taxon>
        <taxon>Pseudomonadota</taxon>
        <taxon>Alphaproteobacteria</taxon>
        <taxon>Hyphomicrobiales</taxon>
        <taxon>Aurantimonadaceae</taxon>
        <taxon>Aureimonas</taxon>
    </lineage>
</organism>
<dbReference type="EMBL" id="VTWH01000002">
    <property type="protein sequence ID" value="KAA0971256.1"/>
    <property type="molecule type" value="Genomic_DNA"/>
</dbReference>
<evidence type="ECO:0000256" key="1">
    <source>
        <dbReference type="ARBA" id="ARBA00023002"/>
    </source>
</evidence>
<dbReference type="PANTHER" id="PTHR30466">
    <property type="entry name" value="FLAVIN REDUCTASE"/>
    <property type="match status" value="1"/>
</dbReference>
<dbReference type="GO" id="GO:0010181">
    <property type="term" value="F:FMN binding"/>
    <property type="evidence" value="ECO:0007669"/>
    <property type="project" value="InterPro"/>
</dbReference>
<sequence>MSHFAAAVHIVTTDGRAGIRGTTVTSVCSVSDMPATLLVCLNASSAVNDRYEKNGCFAVNILAAEHESLAKAFAGEGKLSLDERFALANWAPLVTGAPILENALASFDCRLTDARIVATHRVLIGEVVGLNVAPSAPGLVYKERHFHTL</sequence>
<dbReference type="AlphaFoldDB" id="A0A5B0DXP7"/>
<dbReference type="InterPro" id="IPR012349">
    <property type="entry name" value="Split_barrel_FMN-bd"/>
</dbReference>
<reference evidence="3 4" key="1">
    <citation type="submission" date="2019-08" db="EMBL/GenBank/DDBJ databases">
        <title>Aureimonas fodiniaquatilis sp. nov., isolated from a coal mine wastewater.</title>
        <authorList>
            <person name="Kim W."/>
        </authorList>
    </citation>
    <scope>NUCLEOTIDE SEQUENCE [LARGE SCALE GENOMIC DNA]</scope>
    <source>
        <strain evidence="3 4">CAU 1482</strain>
    </source>
</reference>
<keyword evidence="1" id="KW-0560">Oxidoreductase</keyword>
<accession>A0A5B0DXP7</accession>
<comment type="caution">
    <text evidence="3">The sequence shown here is derived from an EMBL/GenBank/DDBJ whole genome shotgun (WGS) entry which is preliminary data.</text>
</comment>
<dbReference type="InterPro" id="IPR050268">
    <property type="entry name" value="NADH-dep_flavin_reductase"/>
</dbReference>
<proteinExistence type="predicted"/>
<feature type="domain" description="Flavin reductase like" evidence="2">
    <location>
        <begin position="1"/>
        <end position="148"/>
    </location>
</feature>
<dbReference type="OrthoDB" id="9789254at2"/>
<evidence type="ECO:0000313" key="3">
    <source>
        <dbReference type="EMBL" id="KAA0971256.1"/>
    </source>
</evidence>
<protein>
    <submittedName>
        <fullName evidence="3">Flavin reductase</fullName>
    </submittedName>
</protein>
<dbReference type="PANTHER" id="PTHR30466:SF1">
    <property type="entry name" value="FMN REDUCTASE (NADH) RUTF"/>
    <property type="match status" value="1"/>
</dbReference>
<dbReference type="SUPFAM" id="SSF50475">
    <property type="entry name" value="FMN-binding split barrel"/>
    <property type="match status" value="1"/>
</dbReference>
<name>A0A5B0DXP7_9HYPH</name>
<evidence type="ECO:0000313" key="4">
    <source>
        <dbReference type="Proteomes" id="UP000324738"/>
    </source>
</evidence>
<evidence type="ECO:0000259" key="2">
    <source>
        <dbReference type="SMART" id="SM00903"/>
    </source>
</evidence>
<dbReference type="InterPro" id="IPR002563">
    <property type="entry name" value="Flavin_Rdtase-like_dom"/>
</dbReference>
<dbReference type="Proteomes" id="UP000324738">
    <property type="component" value="Unassembled WGS sequence"/>
</dbReference>
<gene>
    <name evidence="3" type="ORF">FPY71_09670</name>
</gene>